<feature type="compositionally biased region" description="Polar residues" evidence="1">
    <location>
        <begin position="479"/>
        <end position="496"/>
    </location>
</feature>
<evidence type="ECO:0000256" key="1">
    <source>
        <dbReference type="SAM" id="MobiDB-lite"/>
    </source>
</evidence>
<dbReference type="AlphaFoldDB" id="A0AAD1U358"/>
<gene>
    <name evidence="2" type="ORF">ECRASSUSDP1_LOCUS592</name>
</gene>
<protein>
    <submittedName>
        <fullName evidence="2">Uncharacterized protein</fullName>
    </submittedName>
</protein>
<evidence type="ECO:0000313" key="2">
    <source>
        <dbReference type="EMBL" id="CAI2359304.1"/>
    </source>
</evidence>
<dbReference type="Proteomes" id="UP001295684">
    <property type="component" value="Unassembled WGS sequence"/>
</dbReference>
<name>A0AAD1U358_EUPCR</name>
<feature type="region of interest" description="Disordered" evidence="1">
    <location>
        <begin position="1"/>
        <end position="36"/>
    </location>
</feature>
<proteinExistence type="predicted"/>
<sequence length="648" mass="75274">MPKSTSDKRSKNKKNKGKNLKDEEFKPYQQNAQKEKRREIIDCDTFISRHFSPDHAHSNCKECQEMAKSPSVLLNLKNSNCNPNVINYLKQKYPPKTLHLDFKLRKNRTLSLTQANSTQDSSSPFNPALLPLPPKITSQILHKGIHFQEPKSGLLASLRNEIEGINPKKAENLSVDQILLNQLYKDRSIKHSLAERLGQAVHMGTVQKVEKMGIPEQTKSLILGKTVGKPAKTRKLRKESRPQSISVVPQEISSDGKQKLRKQRNPLKEEMQQVDTDKKLEIKNKFRQKSDERKKEIIQRNKEFRRIKDSSPLFVKFQQTADERDEKELTEKLSILKDHQKDKITPLFEVKKQISAYNDQKSKLIAKLRMKRLSENPKSRSITDPKLFTTKLRSRTLAMDKKLATLTKLQKEESNNRIKKRRVYADSVRRLIPVEISEQKKKEMEILIKEQMKPARDKIKKLIKNKSYFTKPRLKKASPQMQSENTSNFYENPNSETKSIQDLHADLKLVPSTQENRKLNQDLSNKAPLSRNKNTLQPAYLRTYGTTDKVNRTRVDLRSSTPEYTFKVPKYKSKLWKSNFMPGESSSPMEIKENASLIEKSMELERRVRMRELKNPSTTGSQVIKDSEEVNEMLIDSILYKVEFLNNL</sequence>
<feature type="region of interest" description="Disordered" evidence="1">
    <location>
        <begin position="473"/>
        <end position="496"/>
    </location>
</feature>
<accession>A0AAD1U358</accession>
<keyword evidence="3" id="KW-1185">Reference proteome</keyword>
<comment type="caution">
    <text evidence="2">The sequence shown here is derived from an EMBL/GenBank/DDBJ whole genome shotgun (WGS) entry which is preliminary data.</text>
</comment>
<feature type="region of interest" description="Disordered" evidence="1">
    <location>
        <begin position="229"/>
        <end position="273"/>
    </location>
</feature>
<dbReference type="EMBL" id="CAMPGE010000557">
    <property type="protein sequence ID" value="CAI2359304.1"/>
    <property type="molecule type" value="Genomic_DNA"/>
</dbReference>
<feature type="compositionally biased region" description="Polar residues" evidence="1">
    <location>
        <begin position="242"/>
        <end position="255"/>
    </location>
</feature>
<organism evidence="2 3">
    <name type="scientific">Euplotes crassus</name>
    <dbReference type="NCBI Taxonomy" id="5936"/>
    <lineage>
        <taxon>Eukaryota</taxon>
        <taxon>Sar</taxon>
        <taxon>Alveolata</taxon>
        <taxon>Ciliophora</taxon>
        <taxon>Intramacronucleata</taxon>
        <taxon>Spirotrichea</taxon>
        <taxon>Hypotrichia</taxon>
        <taxon>Euplotida</taxon>
        <taxon>Euplotidae</taxon>
        <taxon>Moneuplotes</taxon>
    </lineage>
</organism>
<reference evidence="2" key="1">
    <citation type="submission" date="2023-07" db="EMBL/GenBank/DDBJ databases">
        <authorList>
            <consortium name="AG Swart"/>
            <person name="Singh M."/>
            <person name="Singh A."/>
            <person name="Seah K."/>
            <person name="Emmerich C."/>
        </authorList>
    </citation>
    <scope>NUCLEOTIDE SEQUENCE</scope>
    <source>
        <strain evidence="2">DP1</strain>
    </source>
</reference>
<evidence type="ECO:0000313" key="3">
    <source>
        <dbReference type="Proteomes" id="UP001295684"/>
    </source>
</evidence>